<evidence type="ECO:0000313" key="3">
    <source>
        <dbReference type="EMBL" id="QOI71400.1"/>
    </source>
</evidence>
<dbReference type="PANTHER" id="PTHR24412">
    <property type="entry name" value="KELCH PROTEIN"/>
    <property type="match status" value="1"/>
</dbReference>
<dbReference type="PANTHER" id="PTHR24412:SF489">
    <property type="entry name" value="RING FINGER DOMAIN AND KELCH REPEAT-CONTAINING PROTEIN DDB_G0271372"/>
    <property type="match status" value="1"/>
</dbReference>
<evidence type="ECO:0000256" key="1">
    <source>
        <dbReference type="ARBA" id="ARBA00022441"/>
    </source>
</evidence>
<dbReference type="SMART" id="SM00612">
    <property type="entry name" value="Kelch"/>
    <property type="match status" value="2"/>
</dbReference>
<protein>
    <submittedName>
        <fullName evidence="3">Putative kelch-like protein</fullName>
    </submittedName>
</protein>
<dbReference type="Gene3D" id="2.120.10.80">
    <property type="entry name" value="Kelch-type beta propeller"/>
    <property type="match status" value="1"/>
</dbReference>
<dbReference type="Pfam" id="PF24681">
    <property type="entry name" value="Kelch_KLHDC2_KLHL20_DRC7"/>
    <property type="match status" value="1"/>
</dbReference>
<reference evidence="3 4" key="1">
    <citation type="submission" date="2020-08" db="EMBL/GenBank/DDBJ databases">
        <title>Complete genome sequence of Erwinia phage pEa_SNUABM_12.</title>
        <authorList>
            <person name="Kim S.G."/>
            <person name="Lee S.B."/>
            <person name="Park S.C."/>
        </authorList>
    </citation>
    <scope>NUCLEOTIDE SEQUENCE [LARGE SCALE GENOMIC DNA]</scope>
</reference>
<dbReference type="Proteomes" id="UP000594095">
    <property type="component" value="Genome"/>
</dbReference>
<accession>A0A7L8ZMC7</accession>
<keyword evidence="1" id="KW-0880">Kelch repeat</keyword>
<keyword evidence="2" id="KW-0677">Repeat</keyword>
<dbReference type="InterPro" id="IPR015915">
    <property type="entry name" value="Kelch-typ_b-propeller"/>
</dbReference>
<sequence>MLPFARIVEYGNVAPPKKKLNGDVEVLNPVPVPAARRNAGACSAQGKIYIFGGYTGTILKTMQVYDPSDNTFTNLTATPNGRYSTTLSYYNGFIYMYSGNRNVAGDNNNDFWKYEISTDTWTSLSTTGYGNGGSDAYLCTAGDYLYVVSGDGSNQLYRYNPNLDEWNQLTSVPVNISTNGGACSSDTHIFAMSGGVIYKYDISTDMWEMKASQNTVITSRLCYIDGYVYAYGTGTLMVYDVNADSWSSFNPSPSYNATQNCLVSMYKEDGTPSVYSLFGGGVTSSVYRFT</sequence>
<evidence type="ECO:0000313" key="4">
    <source>
        <dbReference type="Proteomes" id="UP000594095"/>
    </source>
</evidence>
<gene>
    <name evidence="3" type="ORF">pEaSNUABM12_00483</name>
</gene>
<evidence type="ECO:0000256" key="2">
    <source>
        <dbReference type="ARBA" id="ARBA00022737"/>
    </source>
</evidence>
<dbReference type="EMBL" id="MT939486">
    <property type="protein sequence ID" value="QOI71400.1"/>
    <property type="molecule type" value="Genomic_DNA"/>
</dbReference>
<dbReference type="SUPFAM" id="SSF117281">
    <property type="entry name" value="Kelch motif"/>
    <property type="match status" value="1"/>
</dbReference>
<dbReference type="InterPro" id="IPR006652">
    <property type="entry name" value="Kelch_1"/>
</dbReference>
<proteinExistence type="predicted"/>
<organism evidence="3 4">
    <name type="scientific">Erwinia phage pEa_SNUABM_12</name>
    <dbReference type="NCBI Taxonomy" id="2768773"/>
    <lineage>
        <taxon>Viruses</taxon>
        <taxon>Duplodnaviria</taxon>
        <taxon>Heunggongvirae</taxon>
        <taxon>Uroviricota</taxon>
        <taxon>Caudoviricetes</taxon>
        <taxon>Eneladusvirus</taxon>
        <taxon>Eneladusvirus BF</taxon>
    </lineage>
</organism>
<name>A0A7L8ZMC7_9CAUD</name>